<feature type="binding site" evidence="7">
    <location>
        <position position="124"/>
    </location>
    <ligand>
        <name>[2Fe-2S] cluster</name>
        <dbReference type="ChEBI" id="CHEBI:190135"/>
    </ligand>
</feature>
<dbReference type="KEGG" id="bsed:DN745_09960"/>
<dbReference type="GO" id="GO:0051537">
    <property type="term" value="F:2 iron, 2 sulfur cluster binding"/>
    <property type="evidence" value="ECO:0007669"/>
    <property type="project" value="UniProtKB-KW"/>
</dbReference>
<dbReference type="Gene3D" id="1.10.10.1590">
    <property type="entry name" value="NADH-quinone oxidoreductase subunit E"/>
    <property type="match status" value="1"/>
</dbReference>
<comment type="cofactor">
    <cofactor evidence="6">
        <name>[2Fe-2S] cluster</name>
        <dbReference type="ChEBI" id="CHEBI:190135"/>
    </cofactor>
</comment>
<comment type="similarity">
    <text evidence="1">Belongs to the complex I 24 kDa subunit family.</text>
</comment>
<proteinExistence type="inferred from homology"/>
<feature type="binding site" evidence="7">
    <location>
        <position position="88"/>
    </location>
    <ligand>
        <name>[2Fe-2S] cluster</name>
        <dbReference type="ChEBI" id="CHEBI:190135"/>
    </ligand>
</feature>
<dbReference type="RefSeq" id="WP_111334472.1">
    <property type="nucleotide sequence ID" value="NZ_CP030032.1"/>
</dbReference>
<organism evidence="8 9">
    <name type="scientific">Bradymonas sediminis</name>
    <dbReference type="NCBI Taxonomy" id="1548548"/>
    <lineage>
        <taxon>Bacteria</taxon>
        <taxon>Deltaproteobacteria</taxon>
        <taxon>Bradymonadales</taxon>
        <taxon>Bradymonadaceae</taxon>
        <taxon>Bradymonas</taxon>
    </lineage>
</organism>
<evidence type="ECO:0000313" key="8">
    <source>
        <dbReference type="EMBL" id="AWV89643.1"/>
    </source>
</evidence>
<keyword evidence="9" id="KW-1185">Reference proteome</keyword>
<keyword evidence="2 7" id="KW-0001">2Fe-2S</keyword>
<evidence type="ECO:0000256" key="1">
    <source>
        <dbReference type="ARBA" id="ARBA00010643"/>
    </source>
</evidence>
<dbReference type="NCBIfam" id="TIGR01958">
    <property type="entry name" value="nuoE_fam"/>
    <property type="match status" value="1"/>
</dbReference>
<keyword evidence="4 7" id="KW-0408">Iron</keyword>
<dbReference type="InterPro" id="IPR036249">
    <property type="entry name" value="Thioredoxin-like_sf"/>
</dbReference>
<dbReference type="InterPro" id="IPR041921">
    <property type="entry name" value="NuoE_N"/>
</dbReference>
<evidence type="ECO:0000256" key="7">
    <source>
        <dbReference type="PIRSR" id="PIRSR000216-1"/>
    </source>
</evidence>
<dbReference type="GO" id="GO:0003954">
    <property type="term" value="F:NADH dehydrogenase activity"/>
    <property type="evidence" value="ECO:0007669"/>
    <property type="project" value="TreeGrafter"/>
</dbReference>
<dbReference type="SUPFAM" id="SSF52833">
    <property type="entry name" value="Thioredoxin-like"/>
    <property type="match status" value="1"/>
</dbReference>
<keyword evidence="5 7" id="KW-0411">Iron-sulfur</keyword>
<dbReference type="PANTHER" id="PTHR10371">
    <property type="entry name" value="NADH DEHYDROGENASE UBIQUINONE FLAVOPROTEIN 2, MITOCHONDRIAL"/>
    <property type="match status" value="1"/>
</dbReference>
<dbReference type="FunFam" id="1.10.10.1590:FF:000001">
    <property type="entry name" value="NADH-quinone oxidoreductase subunit E"/>
    <property type="match status" value="1"/>
</dbReference>
<evidence type="ECO:0000256" key="3">
    <source>
        <dbReference type="ARBA" id="ARBA00022723"/>
    </source>
</evidence>
<dbReference type="Proteomes" id="UP000249799">
    <property type="component" value="Chromosome"/>
</dbReference>
<dbReference type="InterPro" id="IPR042128">
    <property type="entry name" value="NuoE_dom"/>
</dbReference>
<gene>
    <name evidence="8" type="ORF">DN745_09960</name>
</gene>
<reference evidence="8 9" key="1">
    <citation type="submission" date="2018-06" db="EMBL/GenBank/DDBJ databases">
        <title>Lujinxingia sediminis gen. nov. sp. nov., a new facultative anaerobic member of the class Deltaproteobacteria, and proposal of Lujinxingaceae fam. nov.</title>
        <authorList>
            <person name="Guo L.-Y."/>
            <person name="Li C.-M."/>
            <person name="Wang S."/>
            <person name="Du Z.-J."/>
        </authorList>
    </citation>
    <scope>NUCLEOTIDE SEQUENCE [LARGE SCALE GENOMIC DNA]</scope>
    <source>
        <strain evidence="8 9">FA350</strain>
    </source>
</reference>
<dbReference type="GO" id="GO:0046872">
    <property type="term" value="F:metal ion binding"/>
    <property type="evidence" value="ECO:0007669"/>
    <property type="project" value="UniProtKB-KW"/>
</dbReference>
<name>A0A2Z4FL18_9DELT</name>
<evidence type="ECO:0000313" key="9">
    <source>
        <dbReference type="Proteomes" id="UP000249799"/>
    </source>
</evidence>
<dbReference type="PANTHER" id="PTHR10371:SF3">
    <property type="entry name" value="NADH DEHYDROGENASE [UBIQUINONE] FLAVOPROTEIN 2, MITOCHONDRIAL"/>
    <property type="match status" value="1"/>
</dbReference>
<feature type="binding site" evidence="7">
    <location>
        <position position="128"/>
    </location>
    <ligand>
        <name>[2Fe-2S] cluster</name>
        <dbReference type="ChEBI" id="CHEBI:190135"/>
    </ligand>
</feature>
<sequence>MALQFSEEAETKFQTLVSRYPNTHAALLPSLLLAQAEFGWISVEVMDYLAERLALNPAQVLATATFYTMYNKQPVGKAHLQVCTTFTCAVCGGFDLINRIEDRLNIRSGETTADGKYTLSEVECLAACGGAPMLMVTYSDGEIEYFEKLDDAKFDAMFAKLEARVSLLPQPAGMH</sequence>
<protein>
    <submittedName>
        <fullName evidence="8">NAD(P)H-dependent oxidoreductase subunit E</fullName>
    </submittedName>
</protein>
<evidence type="ECO:0000256" key="5">
    <source>
        <dbReference type="ARBA" id="ARBA00023014"/>
    </source>
</evidence>
<keyword evidence="3 7" id="KW-0479">Metal-binding</keyword>
<dbReference type="OrthoDB" id="9807941at2"/>
<dbReference type="CDD" id="cd03064">
    <property type="entry name" value="TRX_Fd_NuoE"/>
    <property type="match status" value="1"/>
</dbReference>
<feature type="binding site" evidence="7">
    <location>
        <position position="83"/>
    </location>
    <ligand>
        <name>[2Fe-2S] cluster</name>
        <dbReference type="ChEBI" id="CHEBI:190135"/>
    </ligand>
</feature>
<evidence type="ECO:0000256" key="2">
    <source>
        <dbReference type="ARBA" id="ARBA00022714"/>
    </source>
</evidence>
<dbReference type="PIRSF" id="PIRSF000216">
    <property type="entry name" value="NADH_DH_24kDa"/>
    <property type="match status" value="1"/>
</dbReference>
<dbReference type="EMBL" id="CP030032">
    <property type="protein sequence ID" value="AWV89643.1"/>
    <property type="molecule type" value="Genomic_DNA"/>
</dbReference>
<comment type="cofactor">
    <cofactor evidence="7">
        <name>[2Fe-2S] cluster</name>
        <dbReference type="ChEBI" id="CHEBI:190135"/>
    </cofactor>
    <text evidence="7">Binds 1 [2Fe-2S] cluster.</text>
</comment>
<evidence type="ECO:0000256" key="6">
    <source>
        <dbReference type="ARBA" id="ARBA00034078"/>
    </source>
</evidence>
<dbReference type="AlphaFoldDB" id="A0A2Z4FL18"/>
<dbReference type="Gene3D" id="3.40.30.10">
    <property type="entry name" value="Glutaredoxin"/>
    <property type="match status" value="1"/>
</dbReference>
<dbReference type="InterPro" id="IPR002023">
    <property type="entry name" value="NuoE-like"/>
</dbReference>
<evidence type="ECO:0000256" key="4">
    <source>
        <dbReference type="ARBA" id="ARBA00023004"/>
    </source>
</evidence>
<dbReference type="Pfam" id="PF01257">
    <property type="entry name" value="2Fe-2S_thioredx"/>
    <property type="match status" value="1"/>
</dbReference>
<accession>A0A2Z4FL18</accession>